<evidence type="ECO:0000313" key="11">
    <source>
        <dbReference type="Proteomes" id="UP000032544"/>
    </source>
</evidence>
<feature type="transmembrane region" description="Helical" evidence="8">
    <location>
        <begin position="257"/>
        <end position="276"/>
    </location>
</feature>
<dbReference type="EMBL" id="JRHC01000001">
    <property type="protein sequence ID" value="KJF45619.1"/>
    <property type="molecule type" value="Genomic_DNA"/>
</dbReference>
<dbReference type="GO" id="GO:1990961">
    <property type="term" value="P:xenobiotic detoxification by transmembrane export across the plasma membrane"/>
    <property type="evidence" value="ECO:0007669"/>
    <property type="project" value="InterPro"/>
</dbReference>
<dbReference type="Pfam" id="PF07690">
    <property type="entry name" value="MFS_1"/>
    <property type="match status" value="1"/>
</dbReference>
<dbReference type="GO" id="GO:0042910">
    <property type="term" value="F:xenobiotic transmembrane transporter activity"/>
    <property type="evidence" value="ECO:0007669"/>
    <property type="project" value="InterPro"/>
</dbReference>
<feature type="transmembrane region" description="Helical" evidence="8">
    <location>
        <begin position="9"/>
        <end position="29"/>
    </location>
</feature>
<keyword evidence="11" id="KW-1185">Reference proteome</keyword>
<keyword evidence="6 8" id="KW-1133">Transmembrane helix</keyword>
<dbReference type="SUPFAM" id="SSF103473">
    <property type="entry name" value="MFS general substrate transporter"/>
    <property type="match status" value="1"/>
</dbReference>
<dbReference type="PANTHER" id="PTHR23502:SF132">
    <property type="entry name" value="POLYAMINE TRANSPORTER 2-RELATED"/>
    <property type="match status" value="1"/>
</dbReference>
<dbReference type="Gene3D" id="1.20.1720.10">
    <property type="entry name" value="Multidrug resistance protein D"/>
    <property type="match status" value="1"/>
</dbReference>
<protein>
    <recommendedName>
        <fullName evidence="9">Major facilitator superfamily (MFS) profile domain-containing protein</fullName>
    </recommendedName>
</protein>
<feature type="transmembrane region" description="Helical" evidence="8">
    <location>
        <begin position="312"/>
        <end position="337"/>
    </location>
</feature>
<keyword evidence="5 8" id="KW-0812">Transmembrane</keyword>
<dbReference type="AlphaFoldDB" id="A0A0D8JFX1"/>
<keyword evidence="7 8" id="KW-0472">Membrane</keyword>
<comment type="caution">
    <text evidence="10">The sequence shown here is derived from an EMBL/GenBank/DDBJ whole genome shotgun (WGS) entry which is preliminary data.</text>
</comment>
<feature type="transmembrane region" description="Helical" evidence="8">
    <location>
        <begin position="221"/>
        <end position="245"/>
    </location>
</feature>
<dbReference type="STRING" id="1544798.LH29_09845"/>
<keyword evidence="4" id="KW-1003">Cell membrane</keyword>
<keyword evidence="3" id="KW-0813">Transport</keyword>
<dbReference type="InterPro" id="IPR005829">
    <property type="entry name" value="Sugar_transporter_CS"/>
</dbReference>
<feature type="transmembrane region" description="Helical" evidence="8">
    <location>
        <begin position="375"/>
        <end position="395"/>
    </location>
</feature>
<dbReference type="GO" id="GO:0015385">
    <property type="term" value="F:sodium:proton antiporter activity"/>
    <property type="evidence" value="ECO:0007669"/>
    <property type="project" value="TreeGrafter"/>
</dbReference>
<dbReference type="OrthoDB" id="9807274at2"/>
<dbReference type="InterPro" id="IPR004812">
    <property type="entry name" value="Efflux_drug-R_Bcr/CmlA"/>
</dbReference>
<name>A0A0D8JFX1_9BACT</name>
<feature type="transmembrane region" description="Helical" evidence="8">
    <location>
        <begin position="138"/>
        <end position="163"/>
    </location>
</feature>
<feature type="transmembrane region" description="Helical" evidence="8">
    <location>
        <begin position="169"/>
        <end position="188"/>
    </location>
</feature>
<dbReference type="RefSeq" id="WP_045028080.1">
    <property type="nucleotide sequence ID" value="NZ_JRHC01000001.1"/>
</dbReference>
<dbReference type="Proteomes" id="UP000032544">
    <property type="component" value="Unassembled WGS sequence"/>
</dbReference>
<evidence type="ECO:0000259" key="9">
    <source>
        <dbReference type="PROSITE" id="PS50850"/>
    </source>
</evidence>
<feature type="domain" description="Major facilitator superfamily (MFS) profile" evidence="9">
    <location>
        <begin position="14"/>
        <end position="400"/>
    </location>
</feature>
<reference evidence="10 11" key="1">
    <citation type="submission" date="2014-09" db="EMBL/GenBank/DDBJ databases">
        <title>Draft Genome Sequence of Draconibacterium sp. JN14CK-3.</title>
        <authorList>
            <person name="Dong C."/>
            <person name="Lai Q."/>
            <person name="Shao Z."/>
        </authorList>
    </citation>
    <scope>NUCLEOTIDE SEQUENCE [LARGE SCALE GENOMIC DNA]</scope>
    <source>
        <strain evidence="10 11">JN14CK-3</strain>
    </source>
</reference>
<sequence>MSLNRSGKFFIPVLTMVMAAMVAMSPFAIDTYIAALPDIAEFFGVKLNVAELTITLYFLGFAFGNFFGGPLSDAFGRKTIALTGIALYGLASLLITTCTKIEYVLLLRVLQAFGGGFATVTGNVFIRDWYSGKQVARFVTIISMIIMLAPLFAPVMGAALIHWYGWVSIFWFLLAFAILLFLSMWLLIPESRAPELITRKITGRQLLEKYRVFFANKQSTVLLFAISLPMSGLYIFITAASFIYIEYFNISQMRFPLFFSANVVLNIMLSFLNTMLLKKHDPEKILRYGLLLQLFSGVTLAISVLMPEPQLWAVFASIVLYVGSLGLVFGNGTATILNHNPEVAGSANATIGIARFAISALIGSIMALFHTGDLIPFGIVLFFCTLSGNVLYNWALRIKA</sequence>
<comment type="similarity">
    <text evidence="2">Belongs to the major facilitator superfamily. Bcr/CmlA family.</text>
</comment>
<gene>
    <name evidence="10" type="ORF">LH29_09845</name>
</gene>
<dbReference type="InterPro" id="IPR020846">
    <property type="entry name" value="MFS_dom"/>
</dbReference>
<organism evidence="10 11">
    <name type="scientific">Draconibacterium sediminis</name>
    <dbReference type="NCBI Taxonomy" id="1544798"/>
    <lineage>
        <taxon>Bacteria</taxon>
        <taxon>Pseudomonadati</taxon>
        <taxon>Bacteroidota</taxon>
        <taxon>Bacteroidia</taxon>
        <taxon>Marinilabiliales</taxon>
        <taxon>Prolixibacteraceae</taxon>
        <taxon>Draconibacterium</taxon>
    </lineage>
</organism>
<dbReference type="PROSITE" id="PS00216">
    <property type="entry name" value="SUGAR_TRANSPORT_1"/>
    <property type="match status" value="1"/>
</dbReference>
<dbReference type="CDD" id="cd17320">
    <property type="entry name" value="MFS_MdfA_MDR_like"/>
    <property type="match status" value="1"/>
</dbReference>
<evidence type="ECO:0000256" key="4">
    <source>
        <dbReference type="ARBA" id="ARBA00022475"/>
    </source>
</evidence>
<evidence type="ECO:0000256" key="7">
    <source>
        <dbReference type="ARBA" id="ARBA00023136"/>
    </source>
</evidence>
<dbReference type="PROSITE" id="PS50850">
    <property type="entry name" value="MFS"/>
    <property type="match status" value="1"/>
</dbReference>
<feature type="transmembrane region" description="Helical" evidence="8">
    <location>
        <begin position="349"/>
        <end position="369"/>
    </location>
</feature>
<feature type="transmembrane region" description="Helical" evidence="8">
    <location>
        <begin position="103"/>
        <end position="126"/>
    </location>
</feature>
<evidence type="ECO:0000256" key="3">
    <source>
        <dbReference type="ARBA" id="ARBA00022448"/>
    </source>
</evidence>
<dbReference type="GO" id="GO:0005886">
    <property type="term" value="C:plasma membrane"/>
    <property type="evidence" value="ECO:0007669"/>
    <property type="project" value="UniProtKB-SubCell"/>
</dbReference>
<dbReference type="InterPro" id="IPR011701">
    <property type="entry name" value="MFS"/>
</dbReference>
<evidence type="ECO:0000256" key="1">
    <source>
        <dbReference type="ARBA" id="ARBA00004651"/>
    </source>
</evidence>
<evidence type="ECO:0000256" key="8">
    <source>
        <dbReference type="SAM" id="Phobius"/>
    </source>
</evidence>
<evidence type="ECO:0000256" key="6">
    <source>
        <dbReference type="ARBA" id="ARBA00022989"/>
    </source>
</evidence>
<proteinExistence type="inferred from homology"/>
<comment type="subcellular location">
    <subcellularLocation>
        <location evidence="1">Cell membrane</location>
        <topology evidence="1">Multi-pass membrane protein</topology>
    </subcellularLocation>
</comment>
<feature type="transmembrane region" description="Helical" evidence="8">
    <location>
        <begin position="79"/>
        <end position="97"/>
    </location>
</feature>
<feature type="transmembrane region" description="Helical" evidence="8">
    <location>
        <begin position="49"/>
        <end position="67"/>
    </location>
</feature>
<dbReference type="NCBIfam" id="TIGR00710">
    <property type="entry name" value="efflux_Bcr_CflA"/>
    <property type="match status" value="1"/>
</dbReference>
<dbReference type="InterPro" id="IPR036259">
    <property type="entry name" value="MFS_trans_sf"/>
</dbReference>
<evidence type="ECO:0000256" key="2">
    <source>
        <dbReference type="ARBA" id="ARBA00006236"/>
    </source>
</evidence>
<evidence type="ECO:0000313" key="10">
    <source>
        <dbReference type="EMBL" id="KJF45619.1"/>
    </source>
</evidence>
<accession>A0A0D8JFX1</accession>
<evidence type="ECO:0000256" key="5">
    <source>
        <dbReference type="ARBA" id="ARBA00022692"/>
    </source>
</evidence>
<dbReference type="PANTHER" id="PTHR23502">
    <property type="entry name" value="MAJOR FACILITATOR SUPERFAMILY"/>
    <property type="match status" value="1"/>
</dbReference>
<feature type="transmembrane region" description="Helical" evidence="8">
    <location>
        <begin position="288"/>
        <end position="306"/>
    </location>
</feature>